<dbReference type="SMART" id="SM01404">
    <property type="entry name" value="CIMR"/>
    <property type="match status" value="1"/>
</dbReference>
<keyword evidence="3 8" id="KW-0812">Transmembrane</keyword>
<sequence>MISLRKPTIFLFFACTVLVFFGILSSRNEKLTTEIREEANHLLQQWETLESLPGHLNNQNDTEGIQLEPCTVINPLTNQFFDLRSLGALGNEGLFQAWNARGYDYGKNFSLGICSTPLKQPQNLPQSDFVGIGNRSEVGGYYTDDSGNKRSIGQVSTSPKFRGRKLVLEYTDGSFCEGLEDEKSLRKSTILSFACDREIMSRASVSYVGSINDCSYFFEVRTIHACATAAKKDDMAIIWIFLFICLCALAVFFGGGAVYSLFRNHQSRLASTQRRRHSFSNGVKSFVQTGFEYNQYNDNVPESGAYFDADNRDSNELLELLDSQADKNIND</sequence>
<dbReference type="OrthoDB" id="4504960at2759"/>
<feature type="transmembrane region" description="Helical" evidence="8">
    <location>
        <begin position="236"/>
        <end position="262"/>
    </location>
</feature>
<dbReference type="PANTHER" id="PTHR15071">
    <property type="entry name" value="MANNOSE-6-PHOSPHATE RECEPTOR FAMILY MEMBER"/>
    <property type="match status" value="1"/>
</dbReference>
<evidence type="ECO:0000256" key="1">
    <source>
        <dbReference type="ARBA" id="ARBA00004614"/>
    </source>
</evidence>
<reference evidence="10" key="1">
    <citation type="journal article" date="2021" name="Open Biol.">
        <title>Shared evolutionary footprints suggest mitochondrial oxidative damage underlies multiple complex I losses in fungi.</title>
        <authorList>
            <person name="Schikora-Tamarit M.A."/>
            <person name="Marcet-Houben M."/>
            <person name="Nosek J."/>
            <person name="Gabaldon T."/>
        </authorList>
    </citation>
    <scope>NUCLEOTIDE SEQUENCE</scope>
    <source>
        <strain evidence="10">CBS6075</strain>
    </source>
</reference>
<dbReference type="GO" id="GO:0007034">
    <property type="term" value="P:vacuolar transport"/>
    <property type="evidence" value="ECO:0007669"/>
    <property type="project" value="TreeGrafter"/>
</dbReference>
<dbReference type="InterPro" id="IPR000479">
    <property type="entry name" value="CIMR_rpt"/>
</dbReference>
<keyword evidence="11" id="KW-1185">Reference proteome</keyword>
<dbReference type="Proteomes" id="UP000769157">
    <property type="component" value="Unassembled WGS sequence"/>
</dbReference>
<accession>A0A9P8P9M4</accession>
<evidence type="ECO:0000256" key="2">
    <source>
        <dbReference type="ARBA" id="ARBA00022448"/>
    </source>
</evidence>
<dbReference type="GeneID" id="70234845"/>
<feature type="domain" description="MRH" evidence="9">
    <location>
        <begin position="68"/>
        <end position="228"/>
    </location>
</feature>
<evidence type="ECO:0000256" key="3">
    <source>
        <dbReference type="ARBA" id="ARBA00022692"/>
    </source>
</evidence>
<dbReference type="Gene3D" id="2.70.130.10">
    <property type="entry name" value="Mannose-6-phosphate receptor binding domain"/>
    <property type="match status" value="1"/>
</dbReference>
<gene>
    <name evidence="10" type="ORF">OGAPHI_002878</name>
</gene>
<evidence type="ECO:0000256" key="7">
    <source>
        <dbReference type="ARBA" id="ARBA00023157"/>
    </source>
</evidence>
<dbReference type="Pfam" id="PF00878">
    <property type="entry name" value="CIMR"/>
    <property type="match status" value="1"/>
</dbReference>
<dbReference type="GO" id="GO:0038023">
    <property type="term" value="F:signaling receptor activity"/>
    <property type="evidence" value="ECO:0007669"/>
    <property type="project" value="InterPro"/>
</dbReference>
<comment type="subcellular location">
    <subcellularLocation>
        <location evidence="1">Golgi apparatus membrane</location>
        <topology evidence="1">Single-pass type I membrane protein</topology>
    </subcellularLocation>
</comment>
<evidence type="ECO:0000256" key="4">
    <source>
        <dbReference type="ARBA" id="ARBA00022729"/>
    </source>
</evidence>
<evidence type="ECO:0000259" key="9">
    <source>
        <dbReference type="PROSITE" id="PS51914"/>
    </source>
</evidence>
<comment type="caution">
    <text evidence="10">The sequence shown here is derived from an EMBL/GenBank/DDBJ whole genome shotgun (WGS) entry which is preliminary data.</text>
</comment>
<name>A0A9P8P9M4_9ASCO</name>
<keyword evidence="2" id="KW-0813">Transport</keyword>
<dbReference type="InterPro" id="IPR044865">
    <property type="entry name" value="MRH_dom"/>
</dbReference>
<reference evidence="10" key="2">
    <citation type="submission" date="2021-01" db="EMBL/GenBank/DDBJ databases">
        <authorList>
            <person name="Schikora-Tamarit M.A."/>
        </authorList>
    </citation>
    <scope>NUCLEOTIDE SEQUENCE</scope>
    <source>
        <strain evidence="10">CBS6075</strain>
    </source>
</reference>
<organism evidence="10 11">
    <name type="scientific">Ogataea philodendri</name>
    <dbReference type="NCBI Taxonomy" id="1378263"/>
    <lineage>
        <taxon>Eukaryota</taxon>
        <taxon>Fungi</taxon>
        <taxon>Dikarya</taxon>
        <taxon>Ascomycota</taxon>
        <taxon>Saccharomycotina</taxon>
        <taxon>Pichiomycetes</taxon>
        <taxon>Pichiales</taxon>
        <taxon>Pichiaceae</taxon>
        <taxon>Ogataea</taxon>
    </lineage>
</organism>
<dbReference type="PANTHER" id="PTHR15071:SF0">
    <property type="entry name" value="MANNOSE 6-PHOSPHATE RECEPTOR-LIKE PROTEIN 1"/>
    <property type="match status" value="1"/>
</dbReference>
<proteinExistence type="predicted"/>
<keyword evidence="4" id="KW-0732">Signal</keyword>
<keyword evidence="6 8" id="KW-0472">Membrane</keyword>
<protein>
    <recommendedName>
        <fullName evidence="9">MRH domain-containing protein</fullName>
    </recommendedName>
</protein>
<evidence type="ECO:0000313" key="11">
    <source>
        <dbReference type="Proteomes" id="UP000769157"/>
    </source>
</evidence>
<dbReference type="GO" id="GO:0010008">
    <property type="term" value="C:endosome membrane"/>
    <property type="evidence" value="ECO:0007669"/>
    <property type="project" value="UniProtKB-SubCell"/>
</dbReference>
<dbReference type="PROSITE" id="PS51914">
    <property type="entry name" value="MRH"/>
    <property type="match status" value="1"/>
</dbReference>
<evidence type="ECO:0000256" key="5">
    <source>
        <dbReference type="ARBA" id="ARBA00022989"/>
    </source>
</evidence>
<evidence type="ECO:0000256" key="6">
    <source>
        <dbReference type="ARBA" id="ARBA00023136"/>
    </source>
</evidence>
<dbReference type="RefSeq" id="XP_046062041.1">
    <property type="nucleotide sequence ID" value="XM_046203796.1"/>
</dbReference>
<dbReference type="GO" id="GO:0005770">
    <property type="term" value="C:late endosome"/>
    <property type="evidence" value="ECO:0007669"/>
    <property type="project" value="TreeGrafter"/>
</dbReference>
<dbReference type="GO" id="GO:0000139">
    <property type="term" value="C:Golgi membrane"/>
    <property type="evidence" value="ECO:0007669"/>
    <property type="project" value="UniProtKB-SubCell"/>
</dbReference>
<evidence type="ECO:0000256" key="8">
    <source>
        <dbReference type="SAM" id="Phobius"/>
    </source>
</evidence>
<evidence type="ECO:0000313" key="10">
    <source>
        <dbReference type="EMBL" id="KAH3667229.1"/>
    </source>
</evidence>
<keyword evidence="5 8" id="KW-1133">Transmembrane helix</keyword>
<dbReference type="SUPFAM" id="SSF50911">
    <property type="entry name" value="Mannose 6-phosphate receptor domain"/>
    <property type="match status" value="1"/>
</dbReference>
<dbReference type="GO" id="GO:0005537">
    <property type="term" value="F:D-mannose binding"/>
    <property type="evidence" value="ECO:0007669"/>
    <property type="project" value="InterPro"/>
</dbReference>
<dbReference type="AlphaFoldDB" id="A0A9P8P9M4"/>
<dbReference type="EMBL" id="JAEUBE010000183">
    <property type="protein sequence ID" value="KAH3667229.1"/>
    <property type="molecule type" value="Genomic_DNA"/>
</dbReference>
<dbReference type="InterPro" id="IPR009011">
    <property type="entry name" value="Man6P_isomerase_rcpt-bd_dom_sf"/>
</dbReference>
<keyword evidence="7" id="KW-1015">Disulfide bond</keyword>